<dbReference type="AlphaFoldDB" id="A0A1H4G8R5"/>
<protein>
    <submittedName>
        <fullName evidence="1">Uncharacterized protein</fullName>
    </submittedName>
</protein>
<dbReference type="EMBL" id="FNRM01000025">
    <property type="protein sequence ID" value="SEB05258.1"/>
    <property type="molecule type" value="Genomic_DNA"/>
</dbReference>
<evidence type="ECO:0000313" key="1">
    <source>
        <dbReference type="EMBL" id="SEB05258.1"/>
    </source>
</evidence>
<organism evidence="1 2">
    <name type="scientific">Alkalimonas amylolytica</name>
    <dbReference type="NCBI Taxonomy" id="152573"/>
    <lineage>
        <taxon>Bacteria</taxon>
        <taxon>Pseudomonadati</taxon>
        <taxon>Pseudomonadota</taxon>
        <taxon>Gammaproteobacteria</taxon>
        <taxon>Alkalimonas</taxon>
    </lineage>
</organism>
<sequence length="67" mass="7210">NPLPTLLGQLAKGIKGLMLLQTTAVLAVNFTPGRIKITPQYRLLINRQLAQLAIAVVVILQHGVIGQ</sequence>
<name>A0A1H4G8R5_ALKAM</name>
<accession>A0A1H4G8R5</accession>
<evidence type="ECO:0000313" key="2">
    <source>
        <dbReference type="Proteomes" id="UP000198773"/>
    </source>
</evidence>
<gene>
    <name evidence="1" type="ORF">SAMN04488051_1253</name>
</gene>
<dbReference type="Proteomes" id="UP000198773">
    <property type="component" value="Unassembled WGS sequence"/>
</dbReference>
<feature type="non-terminal residue" evidence="1">
    <location>
        <position position="1"/>
    </location>
</feature>
<proteinExistence type="predicted"/>
<keyword evidence="2" id="KW-1185">Reference proteome</keyword>
<reference evidence="1 2" key="1">
    <citation type="submission" date="2016-10" db="EMBL/GenBank/DDBJ databases">
        <authorList>
            <person name="de Groot N.N."/>
        </authorList>
    </citation>
    <scope>NUCLEOTIDE SEQUENCE [LARGE SCALE GENOMIC DNA]</scope>
    <source>
        <strain evidence="1 2">CGMCC 1.3430</strain>
    </source>
</reference>